<evidence type="ECO:0000256" key="1">
    <source>
        <dbReference type="SAM" id="SignalP"/>
    </source>
</evidence>
<comment type="caution">
    <text evidence="2">The sequence shown here is derived from an EMBL/GenBank/DDBJ whole genome shotgun (WGS) entry which is preliminary data.</text>
</comment>
<protein>
    <submittedName>
        <fullName evidence="2">Uncharacterized protein</fullName>
    </submittedName>
</protein>
<name>A0A919IQH7_9ACTN</name>
<feature type="signal peptide" evidence="1">
    <location>
        <begin position="1"/>
        <end position="28"/>
    </location>
</feature>
<evidence type="ECO:0000313" key="2">
    <source>
        <dbReference type="EMBL" id="GID70350.1"/>
    </source>
</evidence>
<dbReference type="AlphaFoldDB" id="A0A919IQH7"/>
<keyword evidence="3" id="KW-1185">Reference proteome</keyword>
<reference evidence="2" key="1">
    <citation type="submission" date="2021-01" db="EMBL/GenBank/DDBJ databases">
        <title>Whole genome shotgun sequence of Actinoplanes cyaneus NBRC 14990.</title>
        <authorList>
            <person name="Komaki H."/>
            <person name="Tamura T."/>
        </authorList>
    </citation>
    <scope>NUCLEOTIDE SEQUENCE</scope>
    <source>
        <strain evidence="2">NBRC 14990</strain>
    </source>
</reference>
<feature type="chain" id="PRO_5037461464" evidence="1">
    <location>
        <begin position="29"/>
        <end position="379"/>
    </location>
</feature>
<dbReference type="Proteomes" id="UP000619479">
    <property type="component" value="Unassembled WGS sequence"/>
</dbReference>
<evidence type="ECO:0000313" key="3">
    <source>
        <dbReference type="Proteomes" id="UP000619479"/>
    </source>
</evidence>
<dbReference type="RefSeq" id="WP_203754017.1">
    <property type="nucleotide sequence ID" value="NZ_BAAAUC010000035.1"/>
</dbReference>
<dbReference type="EMBL" id="BOMH01000073">
    <property type="protein sequence ID" value="GID70350.1"/>
    <property type="molecule type" value="Genomic_DNA"/>
</dbReference>
<sequence length="379" mass="38493">MGTHLARSLVTAGLAVAATLAPTGSAGAAVPAWHLPPPVPLPPGATNTVLQDVAMAAPDDVWAVGTWWNSQAEGPFTVHWNGQAWTLVPPPELSQPTYLTGVDALASDDVWAVGSGDDDAPGAPRPTTAVIMHFDGTAWTSVPVPAAPAGVESNLDDIDGSWAVGHTEADGVSRPLVLHRTGGVWAVSPTPDLPGVELTSVGTTAGGDVWAVGSPATVLHFDGTAWTRVDVPVTGKSVLNSVAAAAGDVWAAGADCVTPLVCVPLVLHRTATGWRTESSADGSAVTEIVASKSGVWTFGYRSTVTGLKSGHVERWTGQAFRADASIAPPGGPSGPVRPQGEIASATPLAGATSDPAGTVLWAVGWQAGPPRSPNVLYRS</sequence>
<gene>
    <name evidence="2" type="ORF">Acy02nite_82310</name>
</gene>
<organism evidence="2 3">
    <name type="scientific">Actinoplanes cyaneus</name>
    <dbReference type="NCBI Taxonomy" id="52696"/>
    <lineage>
        <taxon>Bacteria</taxon>
        <taxon>Bacillati</taxon>
        <taxon>Actinomycetota</taxon>
        <taxon>Actinomycetes</taxon>
        <taxon>Micromonosporales</taxon>
        <taxon>Micromonosporaceae</taxon>
        <taxon>Actinoplanes</taxon>
    </lineage>
</organism>
<accession>A0A919IQH7</accession>
<keyword evidence="1" id="KW-0732">Signal</keyword>
<proteinExistence type="predicted"/>